<dbReference type="AlphaFoldDB" id="A0A2Z2NKH5"/>
<dbReference type="KEGG" id="gai:IMCC3135_01985"/>
<evidence type="ECO:0000313" key="1">
    <source>
        <dbReference type="EMBL" id="ASJ70511.1"/>
    </source>
</evidence>
<proteinExistence type="predicted"/>
<name>A0A2Z2NKH5_9GAMM</name>
<keyword evidence="2" id="KW-1185">Reference proteome</keyword>
<accession>A0A2Z2NKH5</accession>
<reference evidence="1 2" key="1">
    <citation type="submission" date="2016-12" db="EMBL/GenBank/DDBJ databases">
        <authorList>
            <person name="Song W.-J."/>
            <person name="Kurnit D.M."/>
        </authorList>
    </citation>
    <scope>NUCLEOTIDE SEQUENCE [LARGE SCALE GENOMIC DNA]</scope>
    <source>
        <strain evidence="1 2">IMCC3135</strain>
    </source>
</reference>
<organism evidence="1 2">
    <name type="scientific">Granulosicoccus antarcticus IMCC3135</name>
    <dbReference type="NCBI Taxonomy" id="1192854"/>
    <lineage>
        <taxon>Bacteria</taxon>
        <taxon>Pseudomonadati</taxon>
        <taxon>Pseudomonadota</taxon>
        <taxon>Gammaproteobacteria</taxon>
        <taxon>Chromatiales</taxon>
        <taxon>Granulosicoccaceae</taxon>
        <taxon>Granulosicoccus</taxon>
    </lineage>
</organism>
<dbReference type="EMBL" id="CP018632">
    <property type="protein sequence ID" value="ASJ70511.1"/>
    <property type="molecule type" value="Genomic_DNA"/>
</dbReference>
<protein>
    <submittedName>
        <fullName evidence="1">Uncharacterized protein</fullName>
    </submittedName>
</protein>
<sequence length="332" mass="36573">MSDNTQELPGSALRWFECNGIYIAIDRTASSALPALGVVADKEAVVMDLIDAVLLDEQDPLLRFLDDWCSTAFDWRPWRATVSDEATEQGSEEAQEPQDMVAPVPLHELRGYPRLTGTLISLQGPSRKLLLAIDAESLSMMPEIPEAWQSLVKFQSHLMPYRLQLQQMQLNTEEVEKLEPGALVLLPQSFESDWSIRMEASLAGSILETHCKLHAFLDTTNSRFKLLPGAGPEPNGDAQSLTAGTDTESEFQSITVELEDSVPINELYTRSVWQSQLNLVLPLAQEFLGSRVVIRTDGVTEHGVTKNLPGTLMQVGIGYGVLLEQGAALAVE</sequence>
<gene>
    <name evidence="1" type="ORF">IMCC3135_01985</name>
</gene>
<dbReference type="Proteomes" id="UP000250079">
    <property type="component" value="Chromosome"/>
</dbReference>
<dbReference type="RefSeq" id="WP_088916051.1">
    <property type="nucleotide sequence ID" value="NZ_CP018632.1"/>
</dbReference>
<evidence type="ECO:0000313" key="2">
    <source>
        <dbReference type="Proteomes" id="UP000250079"/>
    </source>
</evidence>